<evidence type="ECO:0000256" key="1">
    <source>
        <dbReference type="SAM" id="Phobius"/>
    </source>
</evidence>
<gene>
    <name evidence="2" type="ORF">KOR34_33010</name>
</gene>
<evidence type="ECO:0000313" key="3">
    <source>
        <dbReference type="Proteomes" id="UP000316714"/>
    </source>
</evidence>
<dbReference type="OrthoDB" id="274512at2"/>
<protein>
    <recommendedName>
        <fullName evidence="4">Signal peptide prediction</fullName>
    </recommendedName>
</protein>
<keyword evidence="1" id="KW-0472">Membrane</keyword>
<evidence type="ECO:0008006" key="4">
    <source>
        <dbReference type="Google" id="ProtNLM"/>
    </source>
</evidence>
<evidence type="ECO:0000313" key="2">
    <source>
        <dbReference type="EMBL" id="TWT33469.1"/>
    </source>
</evidence>
<organism evidence="2 3">
    <name type="scientific">Posidoniimonas corsicana</name>
    <dbReference type="NCBI Taxonomy" id="1938618"/>
    <lineage>
        <taxon>Bacteria</taxon>
        <taxon>Pseudomonadati</taxon>
        <taxon>Planctomycetota</taxon>
        <taxon>Planctomycetia</taxon>
        <taxon>Pirellulales</taxon>
        <taxon>Lacipirellulaceae</taxon>
        <taxon>Posidoniimonas</taxon>
    </lineage>
</organism>
<dbReference type="EMBL" id="SIHJ01000002">
    <property type="protein sequence ID" value="TWT33469.1"/>
    <property type="molecule type" value="Genomic_DNA"/>
</dbReference>
<name>A0A5C5V6C9_9BACT</name>
<accession>A0A5C5V6C9</accession>
<dbReference type="AlphaFoldDB" id="A0A5C5V6C9"/>
<keyword evidence="1" id="KW-1133">Transmembrane helix</keyword>
<dbReference type="RefSeq" id="WP_146566127.1">
    <property type="nucleotide sequence ID" value="NZ_SIHJ01000002.1"/>
</dbReference>
<sequence>MPQFLARTIKLIWASPYTLLGAVVGLLGLATGGGVQRRRGAIEFHGGAVRWLLERVPGIGGAMAMTLGHTILGQTPAALDIAREHEHVHVRQFERWGPLMGPAYVGCSLWLWLCRSGRPYRDNPFEVEAYNHDDCRGPAGHDRA</sequence>
<keyword evidence="3" id="KW-1185">Reference proteome</keyword>
<proteinExistence type="predicted"/>
<reference evidence="2 3" key="1">
    <citation type="submission" date="2019-02" db="EMBL/GenBank/DDBJ databases">
        <title>Deep-cultivation of Planctomycetes and their phenomic and genomic characterization uncovers novel biology.</title>
        <authorList>
            <person name="Wiegand S."/>
            <person name="Jogler M."/>
            <person name="Boedeker C."/>
            <person name="Pinto D."/>
            <person name="Vollmers J."/>
            <person name="Rivas-Marin E."/>
            <person name="Kohn T."/>
            <person name="Peeters S.H."/>
            <person name="Heuer A."/>
            <person name="Rast P."/>
            <person name="Oberbeckmann S."/>
            <person name="Bunk B."/>
            <person name="Jeske O."/>
            <person name="Meyerdierks A."/>
            <person name="Storesund J.E."/>
            <person name="Kallscheuer N."/>
            <person name="Luecker S."/>
            <person name="Lage O.M."/>
            <person name="Pohl T."/>
            <person name="Merkel B.J."/>
            <person name="Hornburger P."/>
            <person name="Mueller R.-W."/>
            <person name="Bruemmer F."/>
            <person name="Labrenz M."/>
            <person name="Spormann A.M."/>
            <person name="Op Den Camp H."/>
            <person name="Overmann J."/>
            <person name="Amann R."/>
            <person name="Jetten M.S.M."/>
            <person name="Mascher T."/>
            <person name="Medema M.H."/>
            <person name="Devos D.P."/>
            <person name="Kaster A.-K."/>
            <person name="Ovreas L."/>
            <person name="Rohde M."/>
            <person name="Galperin M.Y."/>
            <person name="Jogler C."/>
        </authorList>
    </citation>
    <scope>NUCLEOTIDE SEQUENCE [LARGE SCALE GENOMIC DNA]</scope>
    <source>
        <strain evidence="2 3">KOR34</strain>
    </source>
</reference>
<keyword evidence="1" id="KW-0812">Transmembrane</keyword>
<feature type="transmembrane region" description="Helical" evidence="1">
    <location>
        <begin position="12"/>
        <end position="30"/>
    </location>
</feature>
<comment type="caution">
    <text evidence="2">The sequence shown here is derived from an EMBL/GenBank/DDBJ whole genome shotgun (WGS) entry which is preliminary data.</text>
</comment>
<dbReference type="Proteomes" id="UP000316714">
    <property type="component" value="Unassembled WGS sequence"/>
</dbReference>